<dbReference type="Proteomes" id="UP000432015">
    <property type="component" value="Unassembled WGS sequence"/>
</dbReference>
<dbReference type="InterPro" id="IPR014710">
    <property type="entry name" value="RmlC-like_jellyroll"/>
</dbReference>
<proteinExistence type="predicted"/>
<protein>
    <submittedName>
        <fullName evidence="2">Cupin domain-containing protein</fullName>
    </submittedName>
</protein>
<dbReference type="InterPro" id="IPR011051">
    <property type="entry name" value="RmlC_Cupin_sf"/>
</dbReference>
<dbReference type="SUPFAM" id="SSF51182">
    <property type="entry name" value="RmlC-like cupins"/>
    <property type="match status" value="1"/>
</dbReference>
<name>A0A7K1KSL0_9ACTN</name>
<dbReference type="PANTHER" id="PTHR36440:SF1">
    <property type="entry name" value="PUTATIVE (AFU_ORTHOLOGUE AFUA_8G07350)-RELATED"/>
    <property type="match status" value="1"/>
</dbReference>
<dbReference type="AlphaFoldDB" id="A0A7K1KSL0"/>
<reference evidence="2 3" key="1">
    <citation type="submission" date="2019-11" db="EMBL/GenBank/DDBJ databases">
        <authorList>
            <person name="Cao P."/>
        </authorList>
    </citation>
    <scope>NUCLEOTIDE SEQUENCE [LARGE SCALE GENOMIC DNA]</scope>
    <source>
        <strain evidence="2 3">NEAU-AAG5</strain>
    </source>
</reference>
<accession>A0A7K1KSL0</accession>
<organism evidence="2 3">
    <name type="scientific">Actinomadura litoris</name>
    <dbReference type="NCBI Taxonomy" id="2678616"/>
    <lineage>
        <taxon>Bacteria</taxon>
        <taxon>Bacillati</taxon>
        <taxon>Actinomycetota</taxon>
        <taxon>Actinomycetes</taxon>
        <taxon>Streptosporangiales</taxon>
        <taxon>Thermomonosporaceae</taxon>
        <taxon>Actinomadura</taxon>
    </lineage>
</organism>
<dbReference type="InterPro" id="IPR053146">
    <property type="entry name" value="QDO-like"/>
</dbReference>
<comment type="caution">
    <text evidence="2">The sequence shown here is derived from an EMBL/GenBank/DDBJ whole genome shotgun (WGS) entry which is preliminary data.</text>
</comment>
<dbReference type="Pfam" id="PF07883">
    <property type="entry name" value="Cupin_2"/>
    <property type="match status" value="1"/>
</dbReference>
<dbReference type="InterPro" id="IPR013096">
    <property type="entry name" value="Cupin_2"/>
</dbReference>
<dbReference type="Gene3D" id="2.60.120.10">
    <property type="entry name" value="Jelly Rolls"/>
    <property type="match status" value="1"/>
</dbReference>
<dbReference type="PANTHER" id="PTHR36440">
    <property type="entry name" value="PUTATIVE (AFU_ORTHOLOGUE AFUA_8G07350)-RELATED"/>
    <property type="match status" value="1"/>
</dbReference>
<keyword evidence="3" id="KW-1185">Reference proteome</keyword>
<evidence type="ECO:0000259" key="1">
    <source>
        <dbReference type="Pfam" id="PF07883"/>
    </source>
</evidence>
<gene>
    <name evidence="2" type="ORF">GNZ18_00905</name>
</gene>
<dbReference type="EMBL" id="WOFH01000001">
    <property type="protein sequence ID" value="MUN35168.1"/>
    <property type="molecule type" value="Genomic_DNA"/>
</dbReference>
<sequence>MMTKPLHLDDVTPVRWGGQEAARFLLRGTDTAGRFSLYEVSLPENEGSIVHTHEHMDETFFVVEGRITVRLGDEEFDLRAGTVLFCPRAIPHAFRNSGTGTAKILCVTTPGGIEDFFEELSALMAGATPPEWPRMREVAARHGIVAHPPATSSSGERT</sequence>
<evidence type="ECO:0000313" key="3">
    <source>
        <dbReference type="Proteomes" id="UP000432015"/>
    </source>
</evidence>
<evidence type="ECO:0000313" key="2">
    <source>
        <dbReference type="EMBL" id="MUN35168.1"/>
    </source>
</evidence>
<dbReference type="RefSeq" id="WP_156214150.1">
    <property type="nucleotide sequence ID" value="NZ_WOFH01000001.1"/>
</dbReference>
<feature type="domain" description="Cupin type-2" evidence="1">
    <location>
        <begin position="39"/>
        <end position="107"/>
    </location>
</feature>